<dbReference type="InterPro" id="IPR036397">
    <property type="entry name" value="RNaseH_sf"/>
</dbReference>
<dbReference type="CDD" id="cd06222">
    <property type="entry name" value="RNase_H_like"/>
    <property type="match status" value="1"/>
</dbReference>
<keyword evidence="3" id="KW-1185">Reference proteome</keyword>
<organism evidence="2 3">
    <name type="scientific">Lithocarpus litseifolius</name>
    <dbReference type="NCBI Taxonomy" id="425828"/>
    <lineage>
        <taxon>Eukaryota</taxon>
        <taxon>Viridiplantae</taxon>
        <taxon>Streptophyta</taxon>
        <taxon>Embryophyta</taxon>
        <taxon>Tracheophyta</taxon>
        <taxon>Spermatophyta</taxon>
        <taxon>Magnoliopsida</taxon>
        <taxon>eudicotyledons</taxon>
        <taxon>Gunneridae</taxon>
        <taxon>Pentapetalae</taxon>
        <taxon>rosids</taxon>
        <taxon>fabids</taxon>
        <taxon>Fagales</taxon>
        <taxon>Fagaceae</taxon>
        <taxon>Lithocarpus</taxon>
    </lineage>
</organism>
<dbReference type="EMBL" id="JAZDWU010000011">
    <property type="protein sequence ID" value="KAK9986188.1"/>
    <property type="molecule type" value="Genomic_DNA"/>
</dbReference>
<sequence>MFGAQVIRAHESYLGLPSLVGKSKINTFAQLKQRVENKVSGWKEKLLSSAGKEVLIKAVAQAVPSYTMSCFKLPNKLCDELTAQALVRKGLRWQVGNGENIRIWRDKWLPTPKTYKVVTPEKSNTRLTMVCDLIDNESKEWKVDVVRQNFLAQDVDAILSIPLSVNGASDKIVWAENRNGRFSVRSAYKAQKWSDLLPGMVERTVMICWGIWKDWNEICHGGKGRPGRAVVRSALMLLEEYQSVNESSEAVQESTPMTVKWSLPPQGWYKVNVDGAVFTKRKQTGIRVIIRDDTGAMVAAISKKMAVPFGALEMEAKAMETGVRFAAEVGVRDAIFEGDSLSVYNAVHGSGSASTAIQNIVTGILRQAQGFRMFVLSHVKRQGNAPAHALAQYAGQLEDYVTWLEECPSHIESMCAQDVRGF</sequence>
<gene>
    <name evidence="2" type="ORF">SO802_031139</name>
</gene>
<reference evidence="2 3" key="1">
    <citation type="submission" date="2024-01" db="EMBL/GenBank/DDBJ databases">
        <title>A telomere-to-telomere, gap-free genome of sweet tea (Lithocarpus litseifolius).</title>
        <authorList>
            <person name="Zhou J."/>
        </authorList>
    </citation>
    <scope>NUCLEOTIDE SEQUENCE [LARGE SCALE GENOMIC DNA]</scope>
    <source>
        <strain evidence="2">Zhou-2022a</strain>
        <tissue evidence="2">Leaf</tissue>
    </source>
</reference>
<dbReference type="GO" id="GO:0004523">
    <property type="term" value="F:RNA-DNA hybrid ribonuclease activity"/>
    <property type="evidence" value="ECO:0007669"/>
    <property type="project" value="InterPro"/>
</dbReference>
<dbReference type="InterPro" id="IPR052929">
    <property type="entry name" value="RNase_H-like_EbsB-rel"/>
</dbReference>
<evidence type="ECO:0000313" key="3">
    <source>
        <dbReference type="Proteomes" id="UP001459277"/>
    </source>
</evidence>
<dbReference type="GO" id="GO:0003676">
    <property type="term" value="F:nucleic acid binding"/>
    <property type="evidence" value="ECO:0007669"/>
    <property type="project" value="InterPro"/>
</dbReference>
<accession>A0AAW2BL71</accession>
<dbReference type="InterPro" id="IPR044730">
    <property type="entry name" value="RNase_H-like_dom_plant"/>
</dbReference>
<dbReference type="AlphaFoldDB" id="A0AAW2BL71"/>
<dbReference type="InterPro" id="IPR002156">
    <property type="entry name" value="RNaseH_domain"/>
</dbReference>
<proteinExistence type="predicted"/>
<evidence type="ECO:0000259" key="1">
    <source>
        <dbReference type="Pfam" id="PF13456"/>
    </source>
</evidence>
<dbReference type="Pfam" id="PF13456">
    <property type="entry name" value="RVT_3"/>
    <property type="match status" value="1"/>
</dbReference>
<dbReference type="PANTHER" id="PTHR47074">
    <property type="entry name" value="BNAC02G40300D PROTEIN"/>
    <property type="match status" value="1"/>
</dbReference>
<comment type="caution">
    <text evidence="2">The sequence shown here is derived from an EMBL/GenBank/DDBJ whole genome shotgun (WGS) entry which is preliminary data.</text>
</comment>
<name>A0AAW2BL71_9ROSI</name>
<dbReference type="InterPro" id="IPR012337">
    <property type="entry name" value="RNaseH-like_sf"/>
</dbReference>
<protein>
    <recommendedName>
        <fullName evidence="1">RNase H type-1 domain-containing protein</fullName>
    </recommendedName>
</protein>
<evidence type="ECO:0000313" key="2">
    <source>
        <dbReference type="EMBL" id="KAK9986188.1"/>
    </source>
</evidence>
<dbReference type="Proteomes" id="UP001459277">
    <property type="component" value="Unassembled WGS sequence"/>
</dbReference>
<dbReference type="SUPFAM" id="SSF53098">
    <property type="entry name" value="Ribonuclease H-like"/>
    <property type="match status" value="1"/>
</dbReference>
<dbReference type="Gene3D" id="3.30.420.10">
    <property type="entry name" value="Ribonuclease H-like superfamily/Ribonuclease H"/>
    <property type="match status" value="1"/>
</dbReference>
<feature type="domain" description="RNase H type-1" evidence="1">
    <location>
        <begin position="272"/>
        <end position="394"/>
    </location>
</feature>
<dbReference type="PANTHER" id="PTHR47074:SF48">
    <property type="entry name" value="POLYNUCLEOTIDYL TRANSFERASE, RIBONUCLEASE H-LIKE SUPERFAMILY PROTEIN"/>
    <property type="match status" value="1"/>
</dbReference>